<dbReference type="EMBL" id="CP032630">
    <property type="protein sequence ID" value="AYF99427.1"/>
    <property type="molecule type" value="Genomic_DNA"/>
</dbReference>
<dbReference type="InterPro" id="IPR000032">
    <property type="entry name" value="HPr-like"/>
</dbReference>
<keyword evidence="3" id="KW-0598">Phosphotransferase system</keyword>
<dbReference type="PANTHER" id="PTHR33705:SF2">
    <property type="entry name" value="PHOSPHOCARRIER PROTEIN NPR"/>
    <property type="match status" value="1"/>
</dbReference>
<dbReference type="Pfam" id="PF00381">
    <property type="entry name" value="PTS-HPr"/>
    <property type="match status" value="1"/>
</dbReference>
<dbReference type="PANTHER" id="PTHR33705">
    <property type="entry name" value="PHOSPHOCARRIER PROTEIN HPR"/>
    <property type="match status" value="1"/>
</dbReference>
<reference evidence="6" key="1">
    <citation type="submission" date="2018-09" db="EMBL/GenBank/DDBJ databases">
        <title>Genome sequencing of strain 2DFWR-13.</title>
        <authorList>
            <person name="Heo J."/>
            <person name="Kim S.-J."/>
            <person name="Kwon S.-W."/>
        </authorList>
    </citation>
    <scope>NUCLEOTIDE SEQUENCE [LARGE SCALE GENOMIC DNA]</scope>
    <source>
        <strain evidence="6">2DFWR-13</strain>
    </source>
</reference>
<evidence type="ECO:0000313" key="6">
    <source>
        <dbReference type="Proteomes" id="UP000278886"/>
    </source>
</evidence>
<gene>
    <name evidence="5" type="ORF">D7I47_04210</name>
</gene>
<dbReference type="PRINTS" id="PR00107">
    <property type="entry name" value="PHOSPHOCPHPR"/>
</dbReference>
<protein>
    <submittedName>
        <fullName evidence="5">HPr family phosphocarrier protein</fullName>
    </submittedName>
</protein>
<dbReference type="GO" id="GO:0005737">
    <property type="term" value="C:cytoplasm"/>
    <property type="evidence" value="ECO:0007669"/>
    <property type="project" value="UniProtKB-SubCell"/>
</dbReference>
<dbReference type="Proteomes" id="UP000278886">
    <property type="component" value="Chromosome"/>
</dbReference>
<sequence length="91" mass="9473">MMERTLQIASGHGLHARPAKLFTQAVAASGHKVTIARPGGAALNAASILSIIAAGFENGDEVVLTVEGDDEERVLEELAEFLTTDQDEAAG</sequence>
<organism evidence="5 6">
    <name type="scientific">Protaetiibacter intestinalis</name>
    <dbReference type="NCBI Taxonomy" id="2419774"/>
    <lineage>
        <taxon>Bacteria</taxon>
        <taxon>Bacillati</taxon>
        <taxon>Actinomycetota</taxon>
        <taxon>Actinomycetes</taxon>
        <taxon>Micrococcales</taxon>
        <taxon>Microbacteriaceae</taxon>
        <taxon>Protaetiibacter</taxon>
    </lineage>
</organism>
<dbReference type="SUPFAM" id="SSF55594">
    <property type="entry name" value="HPr-like"/>
    <property type="match status" value="1"/>
</dbReference>
<feature type="domain" description="HPr" evidence="4">
    <location>
        <begin position="1"/>
        <end position="89"/>
    </location>
</feature>
<evidence type="ECO:0000256" key="2">
    <source>
        <dbReference type="ARBA" id="ARBA00022490"/>
    </source>
</evidence>
<evidence type="ECO:0000259" key="4">
    <source>
        <dbReference type="PROSITE" id="PS51350"/>
    </source>
</evidence>
<evidence type="ECO:0000256" key="1">
    <source>
        <dbReference type="ARBA" id="ARBA00004496"/>
    </source>
</evidence>
<dbReference type="OrthoDB" id="9809047at2"/>
<evidence type="ECO:0000256" key="3">
    <source>
        <dbReference type="ARBA" id="ARBA00022683"/>
    </source>
</evidence>
<proteinExistence type="predicted"/>
<accession>A0A387BAK8</accession>
<dbReference type="InterPro" id="IPR035895">
    <property type="entry name" value="HPr-like_sf"/>
</dbReference>
<dbReference type="NCBIfam" id="TIGR01003">
    <property type="entry name" value="PTS_HPr_family"/>
    <property type="match status" value="1"/>
</dbReference>
<dbReference type="PROSITE" id="PS51350">
    <property type="entry name" value="PTS_HPR_DOM"/>
    <property type="match status" value="1"/>
</dbReference>
<dbReference type="AlphaFoldDB" id="A0A387BAK8"/>
<keyword evidence="6" id="KW-1185">Reference proteome</keyword>
<dbReference type="CDD" id="cd00367">
    <property type="entry name" value="PTS-HPr_like"/>
    <property type="match status" value="1"/>
</dbReference>
<dbReference type="GO" id="GO:0009401">
    <property type="term" value="P:phosphoenolpyruvate-dependent sugar phosphotransferase system"/>
    <property type="evidence" value="ECO:0007669"/>
    <property type="project" value="UniProtKB-KW"/>
</dbReference>
<dbReference type="Gene3D" id="3.30.1340.10">
    <property type="entry name" value="HPr-like"/>
    <property type="match status" value="1"/>
</dbReference>
<dbReference type="InterPro" id="IPR050399">
    <property type="entry name" value="HPr"/>
</dbReference>
<dbReference type="KEGG" id="lyd:D7I47_04210"/>
<keyword evidence="2" id="KW-0963">Cytoplasm</keyword>
<name>A0A387BAK8_9MICO</name>
<evidence type="ECO:0000313" key="5">
    <source>
        <dbReference type="EMBL" id="AYF99427.1"/>
    </source>
</evidence>
<comment type="subcellular location">
    <subcellularLocation>
        <location evidence="1">Cytoplasm</location>
    </subcellularLocation>
</comment>